<proteinExistence type="predicted"/>
<dbReference type="Proteomes" id="UP000194153">
    <property type="component" value="Unassembled WGS sequence"/>
</dbReference>
<reference evidence="2" key="2">
    <citation type="submission" date="2017-05" db="EMBL/GenBank/DDBJ databases">
        <title>Draft genome sequence of Geobacter pelophilus, a iron(III)-reducing bacteria.</title>
        <authorList>
            <person name="Aoyagi T."/>
            <person name="Koike H."/>
            <person name="Morita T."/>
            <person name="Sato Y."/>
            <person name="Habe H."/>
            <person name="Hori T."/>
        </authorList>
    </citation>
    <scope>NUCLEOTIDE SEQUENCE [LARGE SCALE GENOMIC DNA]</scope>
    <source>
        <strain evidence="2">Drf2</strain>
    </source>
</reference>
<accession>A0ABQ0MGC8</accession>
<evidence type="ECO:0000313" key="2">
    <source>
        <dbReference type="Proteomes" id="UP000194153"/>
    </source>
</evidence>
<evidence type="ECO:0000313" key="1">
    <source>
        <dbReference type="EMBL" id="GAW66058.1"/>
    </source>
</evidence>
<name>A0ABQ0MGC8_9BACT</name>
<sequence>MPFLQIGVDPYVKGERREFFFSAPSSCNDGLENFSLYRRDS</sequence>
<dbReference type="EMBL" id="BDQG01000001">
    <property type="protein sequence ID" value="GAW66058.1"/>
    <property type="molecule type" value="Genomic_DNA"/>
</dbReference>
<reference evidence="1 2" key="1">
    <citation type="submission" date="2017-04" db="EMBL/GenBank/DDBJ databases">
        <authorList>
            <consortium name="Geobacter pelophilus Genome Sequencing"/>
            <person name="Aoyagi T."/>
            <person name="Koike H."/>
            <person name="Hori T."/>
        </authorList>
    </citation>
    <scope>NUCLEOTIDE SEQUENCE [LARGE SCALE GENOMIC DNA]</scope>
    <source>
        <strain evidence="1 2">Drf2</strain>
    </source>
</reference>
<protein>
    <submittedName>
        <fullName evidence="1">Uncharacterized protein</fullName>
    </submittedName>
</protein>
<comment type="caution">
    <text evidence="1">The sequence shown here is derived from an EMBL/GenBank/DDBJ whole genome shotgun (WGS) entry which is preliminary data.</text>
</comment>
<gene>
    <name evidence="1" type="ORF">GPEL0_01f1250</name>
</gene>
<organism evidence="1 2">
    <name type="scientific">Geoanaerobacter pelophilus</name>
    <dbReference type="NCBI Taxonomy" id="60036"/>
    <lineage>
        <taxon>Bacteria</taxon>
        <taxon>Pseudomonadati</taxon>
        <taxon>Thermodesulfobacteriota</taxon>
        <taxon>Desulfuromonadia</taxon>
        <taxon>Geobacterales</taxon>
        <taxon>Geobacteraceae</taxon>
        <taxon>Geoanaerobacter</taxon>
    </lineage>
</organism>
<keyword evidence="2" id="KW-1185">Reference proteome</keyword>